<sequence length="368" mass="42550">MRFVIVGPVYPYRGGIAHYTSRMAQAAIEEGHEVKVISFARQYPRFLYPGKSDRDPSQEVMRIEADYLLDPLYPWTWERAIKEIDKFSPELVVIQWWTTFWAPAFGWISYRLRNHIKVAFLIHNVVPHEARFFDPWLAKLVLRQGNKHIVQSESQRQRLKELLPKADPVLIEHPLYDQFAEKRMSKEEARRRLGLPEDRPVLLFFGIVRPYKGLTNLIEALALVYQEGYSPLLIVAGEFWEDVEIYKRRIKELGLQEAVRIYNYYIPNEEVPVFFSAADVFVAPYTGGTQSGALKIALAFGLPVVASEGIFIGSNMTFEKEKKHAKLAPRSISESITLYIKTSSYREVGDNGNLPNWSKVIEHILYAI</sequence>
<proteinExistence type="predicted"/>
<dbReference type="Pfam" id="PF00534">
    <property type="entry name" value="Glycos_transf_1"/>
    <property type="match status" value="1"/>
</dbReference>
<dbReference type="InterPro" id="IPR028098">
    <property type="entry name" value="Glyco_trans_4-like_N"/>
</dbReference>
<reference evidence="4" key="1">
    <citation type="journal article" date="2020" name="mSystems">
        <title>Genome- and Community-Level Interaction Insights into Carbon Utilization and Element Cycling Functions of Hydrothermarchaeota in Hydrothermal Sediment.</title>
        <authorList>
            <person name="Zhou Z."/>
            <person name="Liu Y."/>
            <person name="Xu W."/>
            <person name="Pan J."/>
            <person name="Luo Z.H."/>
            <person name="Li M."/>
        </authorList>
    </citation>
    <scope>NUCLEOTIDE SEQUENCE [LARGE SCALE GENOMIC DNA]</scope>
    <source>
        <strain evidence="4">SpSt-556</strain>
    </source>
</reference>
<dbReference type="InterPro" id="IPR001296">
    <property type="entry name" value="Glyco_trans_1"/>
</dbReference>
<evidence type="ECO:0000259" key="2">
    <source>
        <dbReference type="Pfam" id="PF00534"/>
    </source>
</evidence>
<evidence type="ECO:0000259" key="3">
    <source>
        <dbReference type="Pfam" id="PF13439"/>
    </source>
</evidence>
<dbReference type="GO" id="GO:0009103">
    <property type="term" value="P:lipopolysaccharide biosynthetic process"/>
    <property type="evidence" value="ECO:0007669"/>
    <property type="project" value="TreeGrafter"/>
</dbReference>
<feature type="domain" description="Glycosyltransferase subfamily 4-like N-terminal" evidence="3">
    <location>
        <begin position="14"/>
        <end position="164"/>
    </location>
</feature>
<dbReference type="EMBL" id="DSXR01000127">
    <property type="protein sequence ID" value="HGS88432.1"/>
    <property type="molecule type" value="Genomic_DNA"/>
</dbReference>
<dbReference type="PANTHER" id="PTHR46401">
    <property type="entry name" value="GLYCOSYLTRANSFERASE WBBK-RELATED"/>
    <property type="match status" value="1"/>
</dbReference>
<dbReference type="AlphaFoldDB" id="A0A7C4Q677"/>
<gene>
    <name evidence="4" type="ORF">ENT17_12580</name>
</gene>
<dbReference type="GO" id="GO:0016757">
    <property type="term" value="F:glycosyltransferase activity"/>
    <property type="evidence" value="ECO:0007669"/>
    <property type="project" value="InterPro"/>
</dbReference>
<evidence type="ECO:0000313" key="4">
    <source>
        <dbReference type="EMBL" id="HGS88432.1"/>
    </source>
</evidence>
<dbReference type="Pfam" id="PF13439">
    <property type="entry name" value="Glyco_transf_4"/>
    <property type="match status" value="1"/>
</dbReference>
<organism evidence="4">
    <name type="scientific">Bellilinea caldifistulae</name>
    <dbReference type="NCBI Taxonomy" id="360411"/>
    <lineage>
        <taxon>Bacteria</taxon>
        <taxon>Bacillati</taxon>
        <taxon>Chloroflexota</taxon>
        <taxon>Anaerolineae</taxon>
        <taxon>Anaerolineales</taxon>
        <taxon>Anaerolineaceae</taxon>
        <taxon>Bellilinea</taxon>
    </lineage>
</organism>
<dbReference type="PANTHER" id="PTHR46401:SF2">
    <property type="entry name" value="GLYCOSYLTRANSFERASE WBBK-RELATED"/>
    <property type="match status" value="1"/>
</dbReference>
<name>A0A7C4Q677_9CHLR</name>
<dbReference type="SUPFAM" id="SSF53756">
    <property type="entry name" value="UDP-Glycosyltransferase/glycogen phosphorylase"/>
    <property type="match status" value="1"/>
</dbReference>
<feature type="domain" description="Glycosyl transferase family 1" evidence="2">
    <location>
        <begin position="186"/>
        <end position="308"/>
    </location>
</feature>
<dbReference type="Gene3D" id="3.40.50.2000">
    <property type="entry name" value="Glycogen Phosphorylase B"/>
    <property type="match status" value="2"/>
</dbReference>
<keyword evidence="1 4" id="KW-0808">Transferase</keyword>
<accession>A0A7C4Q677</accession>
<comment type="caution">
    <text evidence="4">The sequence shown here is derived from an EMBL/GenBank/DDBJ whole genome shotgun (WGS) entry which is preliminary data.</text>
</comment>
<evidence type="ECO:0000256" key="1">
    <source>
        <dbReference type="ARBA" id="ARBA00022679"/>
    </source>
</evidence>
<protein>
    <submittedName>
        <fullName evidence="4">Glycosyltransferase</fullName>
    </submittedName>
</protein>